<evidence type="ECO:0000313" key="2">
    <source>
        <dbReference type="EMBL" id="MBD9357339.1"/>
    </source>
</evidence>
<keyword evidence="3" id="KW-1185">Reference proteome</keyword>
<keyword evidence="1" id="KW-0812">Transmembrane</keyword>
<keyword evidence="1" id="KW-0472">Membrane</keyword>
<gene>
    <name evidence="2" type="ORF">IE877_15875</name>
</gene>
<protein>
    <submittedName>
        <fullName evidence="2">TIGR03758 family integrating conjugative element protein</fullName>
    </submittedName>
</protein>
<evidence type="ECO:0000256" key="1">
    <source>
        <dbReference type="SAM" id="Phobius"/>
    </source>
</evidence>
<comment type="caution">
    <text evidence="2">The sequence shown here is derived from an EMBL/GenBank/DDBJ whole genome shotgun (WGS) entry which is preliminary data.</text>
</comment>
<reference evidence="2 3" key="1">
    <citation type="submission" date="2020-09" db="EMBL/GenBank/DDBJ databases">
        <title>Methylomonas albis sp. nov. and Methylomonas fluvii sp. nov.: Two cold-adapted methanotrophs from the River Elbe and an amended description of Methylovulum psychrotolerans strain Eb1.</title>
        <authorList>
            <person name="Bussmann I.K."/>
            <person name="Klings K.-W."/>
            <person name="Warnstedt J."/>
            <person name="Hoppert M."/>
            <person name="Saborowski A."/>
            <person name="Horn F."/>
            <person name="Liebner S."/>
        </authorList>
    </citation>
    <scope>NUCLEOTIDE SEQUENCE [LARGE SCALE GENOMIC DNA]</scope>
    <source>
        <strain evidence="2 3">EbA</strain>
    </source>
</reference>
<dbReference type="InterPro" id="IPR021676">
    <property type="entry name" value="DUF3262"/>
</dbReference>
<accession>A0ABR9D558</accession>
<feature type="transmembrane region" description="Helical" evidence="1">
    <location>
        <begin position="53"/>
        <end position="76"/>
    </location>
</feature>
<organism evidence="2 3">
    <name type="scientific">Methylomonas albis</name>
    <dbReference type="NCBI Taxonomy" id="1854563"/>
    <lineage>
        <taxon>Bacteria</taxon>
        <taxon>Pseudomonadati</taxon>
        <taxon>Pseudomonadota</taxon>
        <taxon>Gammaproteobacteria</taxon>
        <taxon>Methylococcales</taxon>
        <taxon>Methylococcaceae</taxon>
        <taxon>Methylomonas</taxon>
    </lineage>
</organism>
<proteinExistence type="predicted"/>
<feature type="transmembrane region" description="Helical" evidence="1">
    <location>
        <begin position="21"/>
        <end position="41"/>
    </location>
</feature>
<dbReference type="Pfam" id="PF11660">
    <property type="entry name" value="DUF3262"/>
    <property type="match status" value="1"/>
</dbReference>
<sequence>MSNTQLSAFSHATSGVAPGNLVLAIAGVLAVIYLIWLAWLAHAQLVAWQTGQAVFYDLLLTILRGAVVALLLGFLVR</sequence>
<dbReference type="EMBL" id="JACXSS010000001">
    <property type="protein sequence ID" value="MBD9357339.1"/>
    <property type="molecule type" value="Genomic_DNA"/>
</dbReference>
<name>A0ABR9D558_9GAMM</name>
<evidence type="ECO:0000313" key="3">
    <source>
        <dbReference type="Proteomes" id="UP000652176"/>
    </source>
</evidence>
<keyword evidence="1" id="KW-1133">Transmembrane helix</keyword>
<dbReference type="RefSeq" id="WP_192375625.1">
    <property type="nucleotide sequence ID" value="NZ_CAJHIV010000001.1"/>
</dbReference>
<dbReference type="Proteomes" id="UP000652176">
    <property type="component" value="Unassembled WGS sequence"/>
</dbReference>